<dbReference type="SUPFAM" id="SSF51735">
    <property type="entry name" value="NAD(P)-binding Rossmann-fold domains"/>
    <property type="match status" value="1"/>
</dbReference>
<reference evidence="3" key="1">
    <citation type="journal article" date="2019" name="Int. J. Syst. Evol. Microbiol.">
        <title>The Global Catalogue of Microorganisms (GCM) 10K type strain sequencing project: providing services to taxonomists for standard genome sequencing and annotation.</title>
        <authorList>
            <consortium name="The Broad Institute Genomics Platform"/>
            <consortium name="The Broad Institute Genome Sequencing Center for Infectious Disease"/>
            <person name="Wu L."/>
            <person name="Ma J."/>
        </authorList>
    </citation>
    <scope>NUCLEOTIDE SEQUENCE [LARGE SCALE GENOMIC DNA]</scope>
    <source>
        <strain evidence="3">CGMCC 4.1469</strain>
    </source>
</reference>
<dbReference type="Pfam" id="PF01370">
    <property type="entry name" value="Epimerase"/>
    <property type="match status" value="1"/>
</dbReference>
<proteinExistence type="predicted"/>
<evidence type="ECO:0000259" key="1">
    <source>
        <dbReference type="Pfam" id="PF01370"/>
    </source>
</evidence>
<name>A0ABW1F8L4_9ACTN</name>
<gene>
    <name evidence="2" type="ORF">ACFP0N_37395</name>
</gene>
<feature type="domain" description="NAD-dependent epimerase/dehydratase" evidence="1">
    <location>
        <begin position="3"/>
        <end position="215"/>
    </location>
</feature>
<sequence length="303" mass="31203">MRIAVTGAGGFCGSHLARAADALGLDVHCYGRTPGPVGRHVRWDATEGEPDLTGVDAVVHCAAAVADLPPGSPAEALQYAVNVTGTERLLRAAAGRPVVQVSSASVYDPRLSRTSLTERHPTDGGHLNAYGRTKAAGERLALAAGAVVLRPRAVYGPGDPHLAPQLLARVRRGLLLLPGGDVPLSLTAVQNLADACLAALGATGPAWPSGAYNIADARPYRRDAAVRAVLAAHGVRARIGHVPVPLARLAARTGRVPGLTPYAVDQLAAPVTLDTGRARALGWRPAWDLDAVLRLGPTASGNA</sequence>
<evidence type="ECO:0000313" key="2">
    <source>
        <dbReference type="EMBL" id="MFC5890643.1"/>
    </source>
</evidence>
<dbReference type="InterPro" id="IPR050177">
    <property type="entry name" value="Lipid_A_modif_metabolic_enz"/>
</dbReference>
<protein>
    <submittedName>
        <fullName evidence="2">NAD-dependent epimerase/dehydratase family protein</fullName>
    </submittedName>
</protein>
<dbReference type="Gene3D" id="3.40.50.720">
    <property type="entry name" value="NAD(P)-binding Rossmann-like Domain"/>
    <property type="match status" value="1"/>
</dbReference>
<dbReference type="EMBL" id="JBHSOD010000090">
    <property type="protein sequence ID" value="MFC5890643.1"/>
    <property type="molecule type" value="Genomic_DNA"/>
</dbReference>
<dbReference type="RefSeq" id="WP_313764778.1">
    <property type="nucleotide sequence ID" value="NZ_BAAAVH010000021.1"/>
</dbReference>
<dbReference type="PANTHER" id="PTHR43245">
    <property type="entry name" value="BIFUNCTIONAL POLYMYXIN RESISTANCE PROTEIN ARNA"/>
    <property type="match status" value="1"/>
</dbReference>
<organism evidence="2 3">
    <name type="scientific">Kitasatospora aburaviensis</name>
    <dbReference type="NCBI Taxonomy" id="67265"/>
    <lineage>
        <taxon>Bacteria</taxon>
        <taxon>Bacillati</taxon>
        <taxon>Actinomycetota</taxon>
        <taxon>Actinomycetes</taxon>
        <taxon>Kitasatosporales</taxon>
        <taxon>Streptomycetaceae</taxon>
        <taxon>Kitasatospora</taxon>
    </lineage>
</organism>
<accession>A0ABW1F8L4</accession>
<keyword evidence="3" id="KW-1185">Reference proteome</keyword>
<dbReference type="InterPro" id="IPR036291">
    <property type="entry name" value="NAD(P)-bd_dom_sf"/>
</dbReference>
<dbReference type="Proteomes" id="UP001596067">
    <property type="component" value="Unassembled WGS sequence"/>
</dbReference>
<dbReference type="PANTHER" id="PTHR43245:SF51">
    <property type="entry name" value="SHORT CHAIN DEHYDROGENASE_REDUCTASE FAMILY 42E, MEMBER 2"/>
    <property type="match status" value="1"/>
</dbReference>
<evidence type="ECO:0000313" key="3">
    <source>
        <dbReference type="Proteomes" id="UP001596067"/>
    </source>
</evidence>
<dbReference type="InterPro" id="IPR001509">
    <property type="entry name" value="Epimerase_deHydtase"/>
</dbReference>
<comment type="caution">
    <text evidence="2">The sequence shown here is derived from an EMBL/GenBank/DDBJ whole genome shotgun (WGS) entry which is preliminary data.</text>
</comment>